<dbReference type="RefSeq" id="WP_082908558.1">
    <property type="nucleotide sequence ID" value="NZ_CP015961.1"/>
</dbReference>
<sequence length="286" mass="30675">MARRVWVDDDPFAPRDGSAGPRTAPGGSQLLVRRISLQDDAAVHLRGGAAPSGETQDPWPLSVPAIADLGVRGLALNTAITVLVGDNGSGKSTLVEALAEAWGFDMRGGHGARRYAPLEYEPSALAGVMTLEYSARGLSIQGSGGAPGFFLRAESIKDVLEEMSGSGMHPPVPGYGEVPLRERSHGEGYRQVLSGRFRGPGLYLLDEPETALTFEATIELVDALRRVVREGGQVICATHSPILAALPEAELLELGPHGIRSREWGELDMVRTWRAFFDGPERFLGR</sequence>
<evidence type="ECO:0000256" key="6">
    <source>
        <dbReference type="ARBA" id="ARBA00023065"/>
    </source>
</evidence>
<organism evidence="10 11">
    <name type="scientific">Dietzia timorensis</name>
    <dbReference type="NCBI Taxonomy" id="499555"/>
    <lineage>
        <taxon>Bacteria</taxon>
        <taxon>Bacillati</taxon>
        <taxon>Actinomycetota</taxon>
        <taxon>Actinomycetes</taxon>
        <taxon>Mycobacteriales</taxon>
        <taxon>Dietziaceae</taxon>
        <taxon>Dietzia</taxon>
    </lineage>
</organism>
<evidence type="ECO:0000256" key="8">
    <source>
        <dbReference type="SAM" id="MobiDB-lite"/>
    </source>
</evidence>
<keyword evidence="7" id="KW-0472">Membrane</keyword>
<accession>A0A173LI49</accession>
<keyword evidence="2" id="KW-0813">Transport</keyword>
<dbReference type="GO" id="GO:0005886">
    <property type="term" value="C:plasma membrane"/>
    <property type="evidence" value="ECO:0007669"/>
    <property type="project" value="UniProtKB-SubCell"/>
</dbReference>
<dbReference type="Proteomes" id="UP000186104">
    <property type="component" value="Chromosome"/>
</dbReference>
<reference evidence="10 11" key="1">
    <citation type="submission" date="2016-06" db="EMBL/GenBank/DDBJ databases">
        <title>Complete genome sequence of a saline-alkali tolerant type strain Dietzia timorensis ID05-A0528T.</title>
        <authorList>
            <person name="Wu X."/>
        </authorList>
    </citation>
    <scope>NUCLEOTIDE SEQUENCE [LARGE SCALE GENOMIC DNA]</scope>
    <source>
        <strain evidence="10 11">ID05-A0528</strain>
    </source>
</reference>
<evidence type="ECO:0000313" key="11">
    <source>
        <dbReference type="Proteomes" id="UP000186104"/>
    </source>
</evidence>
<dbReference type="SMART" id="SM00382">
    <property type="entry name" value="AAA"/>
    <property type="match status" value="1"/>
</dbReference>
<keyword evidence="6" id="KW-0406">Ion transport</keyword>
<dbReference type="STRING" id="499555.BJL86_0156"/>
<dbReference type="GO" id="GO:0016887">
    <property type="term" value="F:ATP hydrolysis activity"/>
    <property type="evidence" value="ECO:0007669"/>
    <property type="project" value="InterPro"/>
</dbReference>
<dbReference type="KEGG" id="dtm:BJL86_0156"/>
<evidence type="ECO:0000256" key="3">
    <source>
        <dbReference type="ARBA" id="ARBA00022475"/>
    </source>
</evidence>
<feature type="domain" description="AAA+ ATPase" evidence="9">
    <location>
        <begin position="77"/>
        <end position="270"/>
    </location>
</feature>
<comment type="subcellular location">
    <subcellularLocation>
        <location evidence="1">Cell membrane</location>
        <topology evidence="1">Peripheral membrane protein</topology>
    </subcellularLocation>
</comment>
<dbReference type="GO" id="GO:0006826">
    <property type="term" value="P:iron ion transport"/>
    <property type="evidence" value="ECO:0007669"/>
    <property type="project" value="UniProtKB-KW"/>
</dbReference>
<keyword evidence="3" id="KW-1003">Cell membrane</keyword>
<dbReference type="InterPro" id="IPR027417">
    <property type="entry name" value="P-loop_NTPase"/>
</dbReference>
<dbReference type="EMBL" id="CP015961">
    <property type="protein sequence ID" value="ANI90967.1"/>
    <property type="molecule type" value="Genomic_DNA"/>
</dbReference>
<evidence type="ECO:0000256" key="1">
    <source>
        <dbReference type="ARBA" id="ARBA00004202"/>
    </source>
</evidence>
<dbReference type="InterPro" id="IPR051535">
    <property type="entry name" value="Siderophore_ABC-ATPase"/>
</dbReference>
<evidence type="ECO:0000313" key="10">
    <source>
        <dbReference type="EMBL" id="ANI90967.1"/>
    </source>
</evidence>
<dbReference type="PANTHER" id="PTHR42771">
    <property type="entry name" value="IRON(3+)-HYDROXAMATE IMPORT ATP-BINDING PROTEIN FHUC"/>
    <property type="match status" value="1"/>
</dbReference>
<evidence type="ECO:0000259" key="9">
    <source>
        <dbReference type="SMART" id="SM00382"/>
    </source>
</evidence>
<gene>
    <name evidence="10" type="ORF">BJL86_0156</name>
</gene>
<dbReference type="Gene3D" id="3.40.50.300">
    <property type="entry name" value="P-loop containing nucleotide triphosphate hydrolases"/>
    <property type="match status" value="2"/>
</dbReference>
<keyword evidence="5" id="KW-0408">Iron</keyword>
<feature type="region of interest" description="Disordered" evidence="8">
    <location>
        <begin position="1"/>
        <end position="27"/>
    </location>
</feature>
<dbReference type="SUPFAM" id="SSF52540">
    <property type="entry name" value="P-loop containing nucleoside triphosphate hydrolases"/>
    <property type="match status" value="1"/>
</dbReference>
<keyword evidence="11" id="KW-1185">Reference proteome</keyword>
<dbReference type="OrthoDB" id="9784297at2"/>
<evidence type="ECO:0000256" key="5">
    <source>
        <dbReference type="ARBA" id="ARBA00023004"/>
    </source>
</evidence>
<protein>
    <submittedName>
        <fullName evidence="10">UvrABC system protein A</fullName>
    </submittedName>
</protein>
<dbReference type="GO" id="GO:0005524">
    <property type="term" value="F:ATP binding"/>
    <property type="evidence" value="ECO:0007669"/>
    <property type="project" value="InterPro"/>
</dbReference>
<name>A0A173LI49_9ACTN</name>
<evidence type="ECO:0000256" key="2">
    <source>
        <dbReference type="ARBA" id="ARBA00022448"/>
    </source>
</evidence>
<evidence type="ECO:0000256" key="4">
    <source>
        <dbReference type="ARBA" id="ARBA00022496"/>
    </source>
</evidence>
<dbReference type="AlphaFoldDB" id="A0A173LI49"/>
<proteinExistence type="predicted"/>
<evidence type="ECO:0000256" key="7">
    <source>
        <dbReference type="ARBA" id="ARBA00023136"/>
    </source>
</evidence>
<dbReference type="Pfam" id="PF13304">
    <property type="entry name" value="AAA_21"/>
    <property type="match status" value="1"/>
</dbReference>
<keyword evidence="4" id="KW-0410">Iron transport</keyword>
<dbReference type="InterPro" id="IPR003593">
    <property type="entry name" value="AAA+_ATPase"/>
</dbReference>
<dbReference type="PANTHER" id="PTHR42771:SF2">
    <property type="entry name" value="IRON(3+)-HYDROXAMATE IMPORT ATP-BINDING PROTEIN FHUC"/>
    <property type="match status" value="1"/>
</dbReference>
<dbReference type="InterPro" id="IPR003959">
    <property type="entry name" value="ATPase_AAA_core"/>
</dbReference>